<dbReference type="RefSeq" id="WP_165904152.1">
    <property type="nucleotide sequence ID" value="NZ_SLWY01000015.1"/>
</dbReference>
<dbReference type="GO" id="GO:0015774">
    <property type="term" value="P:polysaccharide transport"/>
    <property type="evidence" value="ECO:0007669"/>
    <property type="project" value="InterPro"/>
</dbReference>
<dbReference type="EMBL" id="SLWY01000015">
    <property type="protein sequence ID" value="TCO80308.1"/>
    <property type="molecule type" value="Genomic_DNA"/>
</dbReference>
<dbReference type="CDD" id="cd16439">
    <property type="entry name" value="beta_Kdo_transferase_KpsC_2"/>
    <property type="match status" value="1"/>
</dbReference>
<gene>
    <name evidence="1" type="ORF">EV699_11586</name>
</gene>
<evidence type="ECO:0000313" key="2">
    <source>
        <dbReference type="Proteomes" id="UP000295765"/>
    </source>
</evidence>
<organism evidence="1 2">
    <name type="scientific">Plasticicumulans lactativorans</name>
    <dbReference type="NCBI Taxonomy" id="1133106"/>
    <lineage>
        <taxon>Bacteria</taxon>
        <taxon>Pseudomonadati</taxon>
        <taxon>Pseudomonadota</taxon>
        <taxon>Gammaproteobacteria</taxon>
        <taxon>Candidatus Competibacteraceae</taxon>
        <taxon>Plasticicumulans</taxon>
    </lineage>
</organism>
<comment type="caution">
    <text evidence="1">The sequence shown here is derived from an EMBL/GenBank/DDBJ whole genome shotgun (WGS) entry which is preliminary data.</text>
</comment>
<dbReference type="GO" id="GO:0000271">
    <property type="term" value="P:polysaccharide biosynthetic process"/>
    <property type="evidence" value="ECO:0007669"/>
    <property type="project" value="InterPro"/>
</dbReference>
<protein>
    <submittedName>
        <fullName evidence="1">Capsular polysaccharide export protein</fullName>
    </submittedName>
</protein>
<evidence type="ECO:0000313" key="1">
    <source>
        <dbReference type="EMBL" id="TCO80308.1"/>
    </source>
</evidence>
<name>A0A4R2LBV8_9GAMM</name>
<keyword evidence="2" id="KW-1185">Reference proteome</keyword>
<sequence>MSAIGVFGLRLWWQGLIGRFLGGATKFGPISRTASVKAAAGWGRKPSGERAARFAERNGVPCLWLEDGFLRSVGLGRQGAAPLSLVVDEVGIYFDATRPSRLEQLLNGEAFAPELLVRAARVMRSIVDNNLSKYNHAPDAPPGLLPDSGRKRVLVIDQTAHDDSIRYGLASAASFGEMLGAACREHPGADIYIKTHPDVIAGKKASCLSAERGRAGVRWISEDVSPLSLLRQVDHVYAVTSQMGFEALLLDKPVTCFGMPFYAGWGVTDDRMQCPRRTRVRSVLDIFAAAYLLYPRYVDPASGQRCEIERVIEHLALQRQYVNANRGRLFCFGFTPWKRGYVRGFLKAPGNAVHFVRSVRHARRLGIRHGDRMLVWGFREVPGLQALADGLGIHPERVEDGFIRSVGLGSDFIRPLSLVVDRRGIYFDPRQPSDLEHILQHAAFSPQDLARGAALRQRLLEQGVSKYNAAFRGGSLPALPAGRRVVLVPGQVEDDASIRLGCVDVRTNEALLRAARGALPQAFLIYKPHPDVLSGNRSGQVSVQTLAGLCDAVVTDAPLADCLALADEVHTMTSLVGFEALLRGRRVVVYGLPFYAGWGLTDDRHRLARRNRRLTLDELVAGVLLHYPRYYDYRMRAFMTAEAAVDAIIEDRGKAAAQGFGAPWWVRQQRKLVNLWRGLTHG</sequence>
<dbReference type="AlphaFoldDB" id="A0A4R2LBV8"/>
<proteinExistence type="predicted"/>
<dbReference type="CDD" id="cd16440">
    <property type="entry name" value="beta_Kdo_transferase_KpsC_1"/>
    <property type="match status" value="1"/>
</dbReference>
<dbReference type="InterPro" id="IPR007833">
    <property type="entry name" value="Capsule_polysaccharide_synth"/>
</dbReference>
<dbReference type="Proteomes" id="UP000295765">
    <property type="component" value="Unassembled WGS sequence"/>
</dbReference>
<reference evidence="1 2" key="1">
    <citation type="submission" date="2019-03" db="EMBL/GenBank/DDBJ databases">
        <title>Genomic Encyclopedia of Type Strains, Phase IV (KMG-IV): sequencing the most valuable type-strain genomes for metagenomic binning, comparative biology and taxonomic classification.</title>
        <authorList>
            <person name="Goeker M."/>
        </authorList>
    </citation>
    <scope>NUCLEOTIDE SEQUENCE [LARGE SCALE GENOMIC DNA]</scope>
    <source>
        <strain evidence="1 2">DSM 25287</strain>
    </source>
</reference>
<accession>A0A4R2LBV8</accession>
<dbReference type="Pfam" id="PF05159">
    <property type="entry name" value="Capsule_synth"/>
    <property type="match status" value="3"/>
</dbReference>